<dbReference type="InterPro" id="IPR001509">
    <property type="entry name" value="Epimerase_deHydtase"/>
</dbReference>
<proteinExistence type="predicted"/>
<evidence type="ECO:0000259" key="1">
    <source>
        <dbReference type="Pfam" id="PF01370"/>
    </source>
</evidence>
<dbReference type="EMBL" id="SMJU01000001">
    <property type="protein sequence ID" value="TDB69069.1"/>
    <property type="molecule type" value="Genomic_DNA"/>
</dbReference>
<gene>
    <name evidence="2" type="ORF">EZE20_01670</name>
</gene>
<evidence type="ECO:0000313" key="3">
    <source>
        <dbReference type="Proteomes" id="UP000295706"/>
    </source>
</evidence>
<dbReference type="SUPFAM" id="SSF51735">
    <property type="entry name" value="NAD(P)-binding Rossmann-fold domains"/>
    <property type="match status" value="1"/>
</dbReference>
<comment type="caution">
    <text evidence="2">The sequence shown here is derived from an EMBL/GenBank/DDBJ whole genome shotgun (WGS) entry which is preliminary data.</text>
</comment>
<organism evidence="2 3">
    <name type="scientific">Arundinibacter roseus</name>
    <dbReference type="NCBI Taxonomy" id="2070510"/>
    <lineage>
        <taxon>Bacteria</taxon>
        <taxon>Pseudomonadati</taxon>
        <taxon>Bacteroidota</taxon>
        <taxon>Cytophagia</taxon>
        <taxon>Cytophagales</taxon>
        <taxon>Spirosomataceae</taxon>
        <taxon>Arundinibacter</taxon>
    </lineage>
</organism>
<dbReference type="OrthoDB" id="751203at2"/>
<dbReference type="RefSeq" id="WP_132113798.1">
    <property type="nucleotide sequence ID" value="NZ_SMJU01000001.1"/>
</dbReference>
<dbReference type="Pfam" id="PF01370">
    <property type="entry name" value="Epimerase"/>
    <property type="match status" value="1"/>
</dbReference>
<dbReference type="AlphaFoldDB" id="A0A4R4KQZ5"/>
<dbReference type="InterPro" id="IPR036291">
    <property type="entry name" value="NAD(P)-bd_dom_sf"/>
</dbReference>
<dbReference type="Proteomes" id="UP000295706">
    <property type="component" value="Unassembled WGS sequence"/>
</dbReference>
<reference evidence="2 3" key="1">
    <citation type="submission" date="2019-02" db="EMBL/GenBank/DDBJ databases">
        <title>Arundinibacter roseus gen. nov., sp. nov., a new member of the family Cytophagaceae.</title>
        <authorList>
            <person name="Szuroczki S."/>
            <person name="Khayer B."/>
            <person name="Sproer C."/>
            <person name="Toumi M."/>
            <person name="Szabo A."/>
            <person name="Felfoldi T."/>
            <person name="Schumann P."/>
            <person name="Toth E."/>
        </authorList>
    </citation>
    <scope>NUCLEOTIDE SEQUENCE [LARGE SCALE GENOMIC DNA]</scope>
    <source>
        <strain evidence="2 3">DMA-k-7a</strain>
    </source>
</reference>
<evidence type="ECO:0000313" key="2">
    <source>
        <dbReference type="EMBL" id="TDB69069.1"/>
    </source>
</evidence>
<protein>
    <submittedName>
        <fullName evidence="2">SDR family NAD(P)-dependent oxidoreductase</fullName>
    </submittedName>
</protein>
<name>A0A4R4KQZ5_9BACT</name>
<dbReference type="Gene3D" id="3.40.50.720">
    <property type="entry name" value="NAD(P)-binding Rossmann-like Domain"/>
    <property type="match status" value="1"/>
</dbReference>
<keyword evidence="3" id="KW-1185">Reference proteome</keyword>
<accession>A0A4R4KQZ5</accession>
<feature type="domain" description="NAD-dependent epimerase/dehydratase" evidence="1">
    <location>
        <begin position="96"/>
        <end position="220"/>
    </location>
</feature>
<sequence>MQNEFKKRISILGCGWLGKPLAVHLLASGFGTVKGSTTTPEKVQPLRELGIDAYCLSLNPGPEGEGWKEFLSTDVFVVDIPPRSSRQGGEFHPQQMQQLVELLNTNTQPKEILYISSTSVYPETSQILTEQDVTTQAQAASSFMFEAEEILRARHAQGQQVTILRCGGLMGYDRIPGKYVQGKTNLTTGSTPVNYVHQDDVVSLITQLIVEGLPADTFNVVAPQHPSRQEVFVQSCQAFGWTPPTFAEPIEPESFKIISGEKLTDYLHYTFRFPDPLHFLYQAPDKTT</sequence>